<dbReference type="Gene3D" id="2.30.180.10">
    <property type="entry name" value="FAS1 domain"/>
    <property type="match status" value="1"/>
</dbReference>
<dbReference type="Proteomes" id="UP001138961">
    <property type="component" value="Unassembled WGS sequence"/>
</dbReference>
<feature type="signal peptide" evidence="1">
    <location>
        <begin position="1"/>
        <end position="23"/>
    </location>
</feature>
<dbReference type="SMART" id="SM00554">
    <property type="entry name" value="FAS1"/>
    <property type="match status" value="1"/>
</dbReference>
<name>A0ABS8BSJ1_9RHOB</name>
<sequence length="189" mass="19131">MTMKTSLMTAAAVLALSTGSAFAAAHAAENPMVGGAEMLPSMTIVENASNADNLTTLVSAVAAAGLVDTLSGPGPFTVFAPTNDAFAKLNQDQVAELLKPENQAALAQILTCHVVAVNADSSTIAGMIADANGEFAVETVGGCTLMAKQDGDMITLTDERGQVATVTQADVTQSNGVVHVIDTVILPAQ</sequence>
<reference evidence="3" key="1">
    <citation type="submission" date="2021-10" db="EMBL/GenBank/DDBJ databases">
        <title>Loktanella gaetbuli sp. nov., isolated from a tidal flat.</title>
        <authorList>
            <person name="Park S."/>
            <person name="Yoon J.-H."/>
        </authorList>
    </citation>
    <scope>NUCLEOTIDE SEQUENCE</scope>
    <source>
        <strain evidence="3">TSTF-M6</strain>
    </source>
</reference>
<dbReference type="PANTHER" id="PTHR10900:SF77">
    <property type="entry name" value="FI19380P1"/>
    <property type="match status" value="1"/>
</dbReference>
<dbReference type="PROSITE" id="PS50213">
    <property type="entry name" value="FAS1"/>
    <property type="match status" value="1"/>
</dbReference>
<dbReference type="InterPro" id="IPR036378">
    <property type="entry name" value="FAS1_dom_sf"/>
</dbReference>
<feature type="chain" id="PRO_5045090255" evidence="1">
    <location>
        <begin position="24"/>
        <end position="189"/>
    </location>
</feature>
<dbReference type="Pfam" id="PF02469">
    <property type="entry name" value="Fasciclin"/>
    <property type="match status" value="1"/>
</dbReference>
<keyword evidence="1" id="KW-0732">Signal</keyword>
<feature type="domain" description="FAS1" evidence="2">
    <location>
        <begin position="41"/>
        <end position="185"/>
    </location>
</feature>
<evidence type="ECO:0000256" key="1">
    <source>
        <dbReference type="SAM" id="SignalP"/>
    </source>
</evidence>
<accession>A0ABS8BSJ1</accession>
<dbReference type="InterPro" id="IPR000782">
    <property type="entry name" value="FAS1_domain"/>
</dbReference>
<evidence type="ECO:0000259" key="2">
    <source>
        <dbReference type="PROSITE" id="PS50213"/>
    </source>
</evidence>
<comment type="caution">
    <text evidence="3">The sequence shown here is derived from an EMBL/GenBank/DDBJ whole genome shotgun (WGS) entry which is preliminary data.</text>
</comment>
<organism evidence="3 4">
    <name type="scientific">Loktanella gaetbuli</name>
    <dbReference type="NCBI Taxonomy" id="2881335"/>
    <lineage>
        <taxon>Bacteria</taxon>
        <taxon>Pseudomonadati</taxon>
        <taxon>Pseudomonadota</taxon>
        <taxon>Alphaproteobacteria</taxon>
        <taxon>Rhodobacterales</taxon>
        <taxon>Roseobacteraceae</taxon>
        <taxon>Loktanella</taxon>
    </lineage>
</organism>
<gene>
    <name evidence="3" type="ORF">LGQ03_05645</name>
</gene>
<evidence type="ECO:0000313" key="3">
    <source>
        <dbReference type="EMBL" id="MCB5198717.1"/>
    </source>
</evidence>
<dbReference type="SUPFAM" id="SSF82153">
    <property type="entry name" value="FAS1 domain"/>
    <property type="match status" value="1"/>
</dbReference>
<proteinExistence type="predicted"/>
<dbReference type="RefSeq" id="WP_226747608.1">
    <property type="nucleotide sequence ID" value="NZ_JAJATZ010000002.1"/>
</dbReference>
<keyword evidence="4" id="KW-1185">Reference proteome</keyword>
<dbReference type="InterPro" id="IPR050904">
    <property type="entry name" value="Adhesion/Biosynth-related"/>
</dbReference>
<dbReference type="PANTHER" id="PTHR10900">
    <property type="entry name" value="PERIOSTIN-RELATED"/>
    <property type="match status" value="1"/>
</dbReference>
<protein>
    <submittedName>
        <fullName evidence="3">Fasciclin domain-containing protein</fullName>
    </submittedName>
</protein>
<dbReference type="EMBL" id="JAJATZ010000002">
    <property type="protein sequence ID" value="MCB5198717.1"/>
    <property type="molecule type" value="Genomic_DNA"/>
</dbReference>
<evidence type="ECO:0000313" key="4">
    <source>
        <dbReference type="Proteomes" id="UP001138961"/>
    </source>
</evidence>